<dbReference type="Pfam" id="PF09637">
    <property type="entry name" value="Med18"/>
    <property type="match status" value="1"/>
</dbReference>
<dbReference type="PANTHER" id="PTHR13321:SF2">
    <property type="entry name" value="MEDIATOR OF RNA POLYMERASE II TRANSCRIPTION SUBUNIT 18"/>
    <property type="match status" value="1"/>
</dbReference>
<comment type="function">
    <text evidence="6">Component of the Mediator complex, a coactivator involved in the regulated transcription of nearly all RNA polymerase II-dependent genes. Mediator functions as a bridge to convey information from gene-specific regulatory proteins to the basal RNA polymerase II transcription machinery. Mediator is recruited to promoters by direct interactions with regulatory proteins and serves as a scaffold for the assembly of a functional preinitiation complex with RNA polymerase II and the general transcription factors.</text>
</comment>
<keyword evidence="8" id="KW-1185">Reference proteome</keyword>
<organism evidence="7 8">
    <name type="scientific">Brachionus calyciflorus</name>
    <dbReference type="NCBI Taxonomy" id="104777"/>
    <lineage>
        <taxon>Eukaryota</taxon>
        <taxon>Metazoa</taxon>
        <taxon>Spiralia</taxon>
        <taxon>Gnathifera</taxon>
        <taxon>Rotifera</taxon>
        <taxon>Eurotatoria</taxon>
        <taxon>Monogononta</taxon>
        <taxon>Pseudotrocha</taxon>
        <taxon>Ploima</taxon>
        <taxon>Brachionidae</taxon>
        <taxon>Brachionus</taxon>
    </lineage>
</organism>
<dbReference type="PANTHER" id="PTHR13321">
    <property type="entry name" value="MEDIATOR OF RNA POLYMERASE II TRANSCRIPTION, SUBUNIT 18"/>
    <property type="match status" value="1"/>
</dbReference>
<evidence type="ECO:0000256" key="5">
    <source>
        <dbReference type="ARBA" id="ARBA00023242"/>
    </source>
</evidence>
<dbReference type="OrthoDB" id="10018982at2759"/>
<gene>
    <name evidence="6" type="primary">MED18</name>
    <name evidence="7" type="ORF">OXX778_LOCUS17271</name>
</gene>
<dbReference type="GO" id="GO:0006357">
    <property type="term" value="P:regulation of transcription by RNA polymerase II"/>
    <property type="evidence" value="ECO:0007669"/>
    <property type="project" value="InterPro"/>
</dbReference>
<dbReference type="AlphaFoldDB" id="A0A814I3Z0"/>
<dbReference type="GO" id="GO:0003712">
    <property type="term" value="F:transcription coregulator activity"/>
    <property type="evidence" value="ECO:0007669"/>
    <property type="project" value="InterPro"/>
</dbReference>
<keyword evidence="3 6" id="KW-0805">Transcription regulation</keyword>
<dbReference type="Proteomes" id="UP000663879">
    <property type="component" value="Unassembled WGS sequence"/>
</dbReference>
<reference evidence="7" key="1">
    <citation type="submission" date="2021-02" db="EMBL/GenBank/DDBJ databases">
        <authorList>
            <person name="Nowell W R."/>
        </authorList>
    </citation>
    <scope>NUCLEOTIDE SEQUENCE</scope>
    <source>
        <strain evidence="7">Ploen Becks lab</strain>
    </source>
</reference>
<protein>
    <recommendedName>
        <fullName evidence="6">Mediator of RNA polymerase II transcription subunit 18</fullName>
    </recommendedName>
    <alternativeName>
        <fullName evidence="6">Mediator complex subunit 18</fullName>
    </alternativeName>
</protein>
<evidence type="ECO:0000313" key="8">
    <source>
        <dbReference type="Proteomes" id="UP000663879"/>
    </source>
</evidence>
<comment type="subcellular location">
    <subcellularLocation>
        <location evidence="1 6">Nucleus</location>
    </subcellularLocation>
</comment>
<evidence type="ECO:0000256" key="1">
    <source>
        <dbReference type="ARBA" id="ARBA00004123"/>
    </source>
</evidence>
<evidence type="ECO:0000313" key="7">
    <source>
        <dbReference type="EMBL" id="CAF1018809.1"/>
    </source>
</evidence>
<dbReference type="GO" id="GO:0016592">
    <property type="term" value="C:mediator complex"/>
    <property type="evidence" value="ECO:0007669"/>
    <property type="project" value="InterPro"/>
</dbReference>
<evidence type="ECO:0000256" key="4">
    <source>
        <dbReference type="ARBA" id="ARBA00023163"/>
    </source>
</evidence>
<dbReference type="InterPro" id="IPR019095">
    <property type="entry name" value="Mediator_Med18"/>
</dbReference>
<dbReference type="EMBL" id="CAJNOC010004362">
    <property type="protein sequence ID" value="CAF1018809.1"/>
    <property type="molecule type" value="Genomic_DNA"/>
</dbReference>
<evidence type="ECO:0000256" key="6">
    <source>
        <dbReference type="RuleBase" id="RU364150"/>
    </source>
</evidence>
<proteinExistence type="inferred from homology"/>
<evidence type="ECO:0000256" key="2">
    <source>
        <dbReference type="ARBA" id="ARBA00009814"/>
    </source>
</evidence>
<comment type="similarity">
    <text evidence="2 6">Belongs to the Mediator complex subunit 18 family.</text>
</comment>
<comment type="caution">
    <text evidence="7">The sequence shown here is derived from an EMBL/GenBank/DDBJ whole genome shotgun (WGS) entry which is preliminary data.</text>
</comment>
<dbReference type="GO" id="GO:0070847">
    <property type="term" value="C:core mediator complex"/>
    <property type="evidence" value="ECO:0007669"/>
    <property type="project" value="TreeGrafter"/>
</dbReference>
<keyword evidence="6" id="KW-0010">Activator</keyword>
<accession>A0A814I3Z0</accession>
<keyword evidence="4 6" id="KW-0804">Transcription</keyword>
<keyword evidence="5 6" id="KW-0539">Nucleus</keyword>
<evidence type="ECO:0000256" key="3">
    <source>
        <dbReference type="ARBA" id="ARBA00023015"/>
    </source>
</evidence>
<sequence length="193" mass="21697">MNEYFLVGSVLDTVKDGFLEILRGLCDNPENKPIEFLETEYIFSKINPNGSSVSLRARRVGSPPDQTQHCHLKYVGGIDQKTDKVMVRTYNDCLTSPNLNEYLMALGFNLETELIVKGYLFHKGHLKVVVSKIFQPSSAGEPQPVSNSHLVEISRTGPPGQTTMGESVKQFADLFKPFVRMERVSQVVEELNF</sequence>
<comment type="subunit">
    <text evidence="6">Component of the Mediator complex.</text>
</comment>
<dbReference type="GO" id="GO:0006369">
    <property type="term" value="P:termination of RNA polymerase II transcription"/>
    <property type="evidence" value="ECO:0007669"/>
    <property type="project" value="TreeGrafter"/>
</dbReference>
<dbReference type="Gene3D" id="2.40.320.10">
    <property type="entry name" value="Hypothetical Protein Pfu-838710-001"/>
    <property type="match status" value="1"/>
</dbReference>
<name>A0A814I3Z0_9BILA</name>